<sequence>MNPRSISKLLSLSLALSAPAALADWRDDGAFRLTQDDGYGDDYKDSDSGDSVGEAKGAGFSLGLRAGYGVPFGKASGEGTDDGAELSDLVSGVIPLQVDAGYFINSNLYLGGFFQYGIGQYGGEECPDEVNCSASQIRFGVDLAYHFAPSASINPWVGVGVGYERIAVNISSDVAGVDAEATTSARGIEFGHAQGGLDFRLSDTISVGPFATFTVAQYSTASISSSGVGPDIDESADIDEKAFHFWLYGGLRLQARF</sequence>
<dbReference type="AlphaFoldDB" id="A0A848LRR0"/>
<dbReference type="Gene3D" id="2.40.160.20">
    <property type="match status" value="1"/>
</dbReference>
<feature type="signal peptide" evidence="1">
    <location>
        <begin position="1"/>
        <end position="23"/>
    </location>
</feature>
<name>A0A848LRR0_9BACT</name>
<comment type="caution">
    <text evidence="2">The sequence shown here is derived from an EMBL/GenBank/DDBJ whole genome shotgun (WGS) entry which is preliminary data.</text>
</comment>
<keyword evidence="1" id="KW-0732">Signal</keyword>
<dbReference type="InterPro" id="IPR036709">
    <property type="entry name" value="Autotransporte_beta_dom_sf"/>
</dbReference>
<dbReference type="Proteomes" id="UP000518300">
    <property type="component" value="Unassembled WGS sequence"/>
</dbReference>
<organism evidence="2 3">
    <name type="scientific">Pyxidicoccus fallax</name>
    <dbReference type="NCBI Taxonomy" id="394095"/>
    <lineage>
        <taxon>Bacteria</taxon>
        <taxon>Pseudomonadati</taxon>
        <taxon>Myxococcota</taxon>
        <taxon>Myxococcia</taxon>
        <taxon>Myxococcales</taxon>
        <taxon>Cystobacterineae</taxon>
        <taxon>Myxococcaceae</taxon>
        <taxon>Pyxidicoccus</taxon>
    </lineage>
</organism>
<dbReference type="RefSeq" id="WP_169349540.1">
    <property type="nucleotide sequence ID" value="NZ_JABBJJ010000237.1"/>
</dbReference>
<keyword evidence="3" id="KW-1185">Reference proteome</keyword>
<protein>
    <submittedName>
        <fullName evidence="2">Porin family protein</fullName>
    </submittedName>
</protein>
<evidence type="ECO:0000313" key="3">
    <source>
        <dbReference type="Proteomes" id="UP000518300"/>
    </source>
</evidence>
<evidence type="ECO:0000256" key="1">
    <source>
        <dbReference type="SAM" id="SignalP"/>
    </source>
</evidence>
<dbReference type="EMBL" id="JABBJJ010000237">
    <property type="protein sequence ID" value="NMO20320.1"/>
    <property type="molecule type" value="Genomic_DNA"/>
</dbReference>
<gene>
    <name evidence="2" type="ORF">HG543_36490</name>
</gene>
<accession>A0A848LRR0</accession>
<proteinExistence type="predicted"/>
<reference evidence="2 3" key="1">
    <citation type="submission" date="2020-04" db="EMBL/GenBank/DDBJ databases">
        <title>Draft genome of Pyxidicoccus fallax type strain.</title>
        <authorList>
            <person name="Whitworth D.E."/>
        </authorList>
    </citation>
    <scope>NUCLEOTIDE SEQUENCE [LARGE SCALE GENOMIC DNA]</scope>
    <source>
        <strain evidence="2 3">DSM 14698</strain>
    </source>
</reference>
<dbReference type="SUPFAM" id="SSF103515">
    <property type="entry name" value="Autotransporter"/>
    <property type="match status" value="1"/>
</dbReference>
<feature type="chain" id="PRO_5032948262" evidence="1">
    <location>
        <begin position="24"/>
        <end position="257"/>
    </location>
</feature>
<evidence type="ECO:0000313" key="2">
    <source>
        <dbReference type="EMBL" id="NMO20320.1"/>
    </source>
</evidence>